<dbReference type="PANTHER" id="PTHR34788:SF4">
    <property type="entry name" value="F15I1.22"/>
    <property type="match status" value="1"/>
</dbReference>
<evidence type="ECO:0000313" key="2">
    <source>
        <dbReference type="Proteomes" id="UP000188354"/>
    </source>
</evidence>
<dbReference type="EMBL" id="CM007362">
    <property type="protein sequence ID" value="OIW17116.1"/>
    <property type="molecule type" value="Genomic_DNA"/>
</dbReference>
<accession>A0A1J7IRV0</accession>
<gene>
    <name evidence="1" type="ORF">TanjilG_25947</name>
</gene>
<proteinExistence type="predicted"/>
<evidence type="ECO:0000313" key="1">
    <source>
        <dbReference type="EMBL" id="OIW17116.1"/>
    </source>
</evidence>
<sequence length="138" mass="16217">MFLPVSMALLQKEPNKPTIPLQTHITTVPPWQPRRKIYLKKRQKLQLVRLGGNNKQQRRGMLVRVARMIRVKWLKLYYIRMLKKLKEYYQNFVKQLAETGANIETFLFMESNFVIPTGLTISGCPSRHGLDHPRTISV</sequence>
<dbReference type="PANTHER" id="PTHR34788">
    <property type="entry name" value="F15I1.22"/>
    <property type="match status" value="1"/>
</dbReference>
<keyword evidence="2" id="KW-1185">Reference proteome</keyword>
<protein>
    <submittedName>
        <fullName evidence="1">Uncharacterized protein</fullName>
    </submittedName>
</protein>
<dbReference type="AlphaFoldDB" id="A0A1J7IRV0"/>
<name>A0A1J7IRV0_LUPAN</name>
<dbReference type="Proteomes" id="UP000188354">
    <property type="component" value="Chromosome LG02"/>
</dbReference>
<dbReference type="OMA" id="RMIRVKW"/>
<dbReference type="Gramene" id="OIW17116">
    <property type="protein sequence ID" value="OIW17116"/>
    <property type="gene ID" value="TanjilG_25947"/>
</dbReference>
<organism evidence="1 2">
    <name type="scientific">Lupinus angustifolius</name>
    <name type="common">Narrow-leaved blue lupine</name>
    <dbReference type="NCBI Taxonomy" id="3871"/>
    <lineage>
        <taxon>Eukaryota</taxon>
        <taxon>Viridiplantae</taxon>
        <taxon>Streptophyta</taxon>
        <taxon>Embryophyta</taxon>
        <taxon>Tracheophyta</taxon>
        <taxon>Spermatophyta</taxon>
        <taxon>Magnoliopsida</taxon>
        <taxon>eudicotyledons</taxon>
        <taxon>Gunneridae</taxon>
        <taxon>Pentapetalae</taxon>
        <taxon>rosids</taxon>
        <taxon>fabids</taxon>
        <taxon>Fabales</taxon>
        <taxon>Fabaceae</taxon>
        <taxon>Papilionoideae</taxon>
        <taxon>50 kb inversion clade</taxon>
        <taxon>genistoids sensu lato</taxon>
        <taxon>core genistoids</taxon>
        <taxon>Genisteae</taxon>
        <taxon>Lupinus</taxon>
    </lineage>
</organism>
<reference evidence="1 2" key="1">
    <citation type="journal article" date="2017" name="Plant Biotechnol. J.">
        <title>A comprehensive draft genome sequence for lupin (Lupinus angustifolius), an emerging health food: insights into plant-microbe interactions and legume evolution.</title>
        <authorList>
            <person name="Hane J.K."/>
            <person name="Ming Y."/>
            <person name="Kamphuis L.G."/>
            <person name="Nelson M.N."/>
            <person name="Garg G."/>
            <person name="Atkins C.A."/>
            <person name="Bayer P.E."/>
            <person name="Bravo A."/>
            <person name="Bringans S."/>
            <person name="Cannon S."/>
            <person name="Edwards D."/>
            <person name="Foley R."/>
            <person name="Gao L.L."/>
            <person name="Harrison M.J."/>
            <person name="Huang W."/>
            <person name="Hurgobin B."/>
            <person name="Li S."/>
            <person name="Liu C.W."/>
            <person name="McGrath A."/>
            <person name="Morahan G."/>
            <person name="Murray J."/>
            <person name="Weller J."/>
            <person name="Jian J."/>
            <person name="Singh K.B."/>
        </authorList>
    </citation>
    <scope>NUCLEOTIDE SEQUENCE [LARGE SCALE GENOMIC DNA]</scope>
    <source>
        <strain evidence="2">cv. Tanjil</strain>
        <tissue evidence="1">Whole plant</tissue>
    </source>
</reference>